<reference evidence="1" key="1">
    <citation type="submission" date="2018-01" db="EMBL/GenBank/DDBJ databases">
        <title>An insight into the sialome of Amazonian anophelines.</title>
        <authorList>
            <person name="Ribeiro J.M."/>
            <person name="Scarpassa V."/>
            <person name="Calvo E."/>
        </authorList>
    </citation>
    <scope>NUCLEOTIDE SEQUENCE</scope>
    <source>
        <tissue evidence="1">Salivary glands</tissue>
    </source>
</reference>
<protein>
    <submittedName>
        <fullName evidence="1">Putative secreted protein</fullName>
    </submittedName>
</protein>
<evidence type="ECO:0000313" key="1">
    <source>
        <dbReference type="EMBL" id="MBW47223.1"/>
    </source>
</evidence>
<name>A0A2M4B2D9_9DIPT</name>
<accession>A0A2M4B2D9</accession>
<sequence>MRRRFSLLLASPAPTAPSRSTWMKQHLAPLHAVPTRASTMRCFVDIAPTIFFGLRLFAPNFGSCLFLVTDVGHPQLFHFSYIFLTHPSPPFFSFLSLVSLHPTHVLVKEYYSFFFQHI</sequence>
<dbReference type="AlphaFoldDB" id="A0A2M4B2D9"/>
<proteinExistence type="predicted"/>
<organism evidence="1">
    <name type="scientific">Anopheles triannulatus</name>
    <dbReference type="NCBI Taxonomy" id="58253"/>
    <lineage>
        <taxon>Eukaryota</taxon>
        <taxon>Metazoa</taxon>
        <taxon>Ecdysozoa</taxon>
        <taxon>Arthropoda</taxon>
        <taxon>Hexapoda</taxon>
        <taxon>Insecta</taxon>
        <taxon>Pterygota</taxon>
        <taxon>Neoptera</taxon>
        <taxon>Endopterygota</taxon>
        <taxon>Diptera</taxon>
        <taxon>Nematocera</taxon>
        <taxon>Culicoidea</taxon>
        <taxon>Culicidae</taxon>
        <taxon>Anophelinae</taxon>
        <taxon>Anopheles</taxon>
    </lineage>
</organism>
<dbReference type="EMBL" id="GGFK01013902">
    <property type="protein sequence ID" value="MBW47223.1"/>
    <property type="molecule type" value="Transcribed_RNA"/>
</dbReference>